<keyword evidence="3 8" id="KW-0863">Zinc-finger</keyword>
<proteinExistence type="predicted"/>
<dbReference type="RefSeq" id="XP_005781508.1">
    <property type="nucleotide sequence ID" value="XM_005781451.1"/>
</dbReference>
<evidence type="ECO:0000313" key="11">
    <source>
        <dbReference type="Proteomes" id="UP000013827"/>
    </source>
</evidence>
<dbReference type="InterPro" id="IPR001841">
    <property type="entry name" value="Znf_RING"/>
</dbReference>
<dbReference type="GO" id="GO:0008270">
    <property type="term" value="F:zinc ion binding"/>
    <property type="evidence" value="ECO:0007669"/>
    <property type="project" value="UniProtKB-KW"/>
</dbReference>
<evidence type="ECO:0000256" key="6">
    <source>
        <dbReference type="ARBA" id="ARBA00023054"/>
    </source>
</evidence>
<evidence type="ECO:0000256" key="3">
    <source>
        <dbReference type="ARBA" id="ARBA00022771"/>
    </source>
</evidence>
<dbReference type="GO" id="GO:0030014">
    <property type="term" value="C:CCR4-NOT complex"/>
    <property type="evidence" value="ECO:0007669"/>
    <property type="project" value="InterPro"/>
</dbReference>
<dbReference type="FunFam" id="3.30.40.10:FF:000006">
    <property type="entry name" value="CCR4-NOT transcription complex subunit 4"/>
    <property type="match status" value="1"/>
</dbReference>
<feature type="domain" description="RING-type" evidence="9">
    <location>
        <begin position="12"/>
        <end position="55"/>
    </location>
</feature>
<keyword evidence="2" id="KW-0479">Metal-binding</keyword>
<dbReference type="EnsemblProtists" id="EOD29079">
    <property type="protein sequence ID" value="EOD29079"/>
    <property type="gene ID" value="EMIHUDRAFT_234154"/>
</dbReference>
<dbReference type="Gene3D" id="3.30.40.10">
    <property type="entry name" value="Zinc/RING finger domain, C3HC4 (zinc finger)"/>
    <property type="match status" value="1"/>
</dbReference>
<evidence type="ECO:0000256" key="5">
    <source>
        <dbReference type="ARBA" id="ARBA00022884"/>
    </source>
</evidence>
<dbReference type="SUPFAM" id="SSF57850">
    <property type="entry name" value="RING/U-box"/>
    <property type="match status" value="1"/>
</dbReference>
<dbReference type="PaxDb" id="2903-EOD29079"/>
<evidence type="ECO:0000313" key="10">
    <source>
        <dbReference type="EnsemblProtists" id="EOD29079"/>
    </source>
</evidence>
<reference evidence="10" key="2">
    <citation type="submission" date="2024-10" db="UniProtKB">
        <authorList>
            <consortium name="EnsemblProtists"/>
        </authorList>
    </citation>
    <scope>IDENTIFICATION</scope>
</reference>
<evidence type="ECO:0000256" key="8">
    <source>
        <dbReference type="PROSITE-ProRule" id="PRU00175"/>
    </source>
</evidence>
<dbReference type="GO" id="GO:0005634">
    <property type="term" value="C:nucleus"/>
    <property type="evidence" value="ECO:0007669"/>
    <property type="project" value="UniProtKB-SubCell"/>
</dbReference>
<comment type="subcellular location">
    <subcellularLocation>
        <location evidence="1">Nucleus</location>
    </subcellularLocation>
</comment>
<organism evidence="10 11">
    <name type="scientific">Emiliania huxleyi (strain CCMP1516)</name>
    <dbReference type="NCBI Taxonomy" id="280463"/>
    <lineage>
        <taxon>Eukaryota</taxon>
        <taxon>Haptista</taxon>
        <taxon>Haptophyta</taxon>
        <taxon>Prymnesiophyceae</taxon>
        <taxon>Isochrysidales</taxon>
        <taxon>Noelaerhabdaceae</taxon>
        <taxon>Emiliania</taxon>
    </lineage>
</organism>
<protein>
    <recommendedName>
        <fullName evidence="9">RING-type domain-containing protein</fullName>
    </recommendedName>
</protein>
<dbReference type="GO" id="GO:0004842">
    <property type="term" value="F:ubiquitin-protein transferase activity"/>
    <property type="evidence" value="ECO:0007669"/>
    <property type="project" value="InterPro"/>
</dbReference>
<dbReference type="InterPro" id="IPR039515">
    <property type="entry name" value="NOT4_mRING-HC-C4C4"/>
</dbReference>
<dbReference type="InterPro" id="IPR039780">
    <property type="entry name" value="Mot2"/>
</dbReference>
<sequence length="72" mass="8336">MAPDLMETEDCCPLCMEDLDITERNFWPCKCGYQICLFCYRHIKEDLNGLCPACRTPYDDANVKLVTPDPQE</sequence>
<evidence type="ECO:0000256" key="7">
    <source>
        <dbReference type="ARBA" id="ARBA00023242"/>
    </source>
</evidence>
<dbReference type="AlphaFoldDB" id="A0A0D3JZZ4"/>
<dbReference type="PANTHER" id="PTHR12603:SF0">
    <property type="entry name" value="CCR4-NOT TRANSCRIPTION COMPLEX SUBUNIT 4"/>
    <property type="match status" value="1"/>
</dbReference>
<dbReference type="GO" id="GO:0003723">
    <property type="term" value="F:RNA binding"/>
    <property type="evidence" value="ECO:0007669"/>
    <property type="project" value="UniProtKB-KW"/>
</dbReference>
<dbReference type="GeneID" id="17274624"/>
<keyword evidence="5" id="KW-0694">RNA-binding</keyword>
<keyword evidence="11" id="KW-1185">Reference proteome</keyword>
<dbReference type="InterPro" id="IPR013083">
    <property type="entry name" value="Znf_RING/FYVE/PHD"/>
</dbReference>
<evidence type="ECO:0000256" key="1">
    <source>
        <dbReference type="ARBA" id="ARBA00004123"/>
    </source>
</evidence>
<dbReference type="HOGENOM" id="CLU_184787_1_0_1"/>
<dbReference type="OMA" id="PDLMETE"/>
<keyword evidence="6" id="KW-0175">Coiled coil</keyword>
<dbReference type="PROSITE" id="PS50089">
    <property type="entry name" value="ZF_RING_2"/>
    <property type="match status" value="1"/>
</dbReference>
<keyword evidence="4" id="KW-0862">Zinc</keyword>
<dbReference type="Pfam" id="PF14570">
    <property type="entry name" value="zf-RING_4"/>
    <property type="match status" value="1"/>
</dbReference>
<evidence type="ECO:0000256" key="2">
    <source>
        <dbReference type="ARBA" id="ARBA00022723"/>
    </source>
</evidence>
<reference evidence="11" key="1">
    <citation type="journal article" date="2013" name="Nature">
        <title>Pan genome of the phytoplankton Emiliania underpins its global distribution.</title>
        <authorList>
            <person name="Read B.A."/>
            <person name="Kegel J."/>
            <person name="Klute M.J."/>
            <person name="Kuo A."/>
            <person name="Lefebvre S.C."/>
            <person name="Maumus F."/>
            <person name="Mayer C."/>
            <person name="Miller J."/>
            <person name="Monier A."/>
            <person name="Salamov A."/>
            <person name="Young J."/>
            <person name="Aguilar M."/>
            <person name="Claverie J.M."/>
            <person name="Frickenhaus S."/>
            <person name="Gonzalez K."/>
            <person name="Herman E.K."/>
            <person name="Lin Y.C."/>
            <person name="Napier J."/>
            <person name="Ogata H."/>
            <person name="Sarno A.F."/>
            <person name="Shmutz J."/>
            <person name="Schroeder D."/>
            <person name="de Vargas C."/>
            <person name="Verret F."/>
            <person name="von Dassow P."/>
            <person name="Valentin K."/>
            <person name="Van de Peer Y."/>
            <person name="Wheeler G."/>
            <person name="Dacks J.B."/>
            <person name="Delwiche C.F."/>
            <person name="Dyhrman S.T."/>
            <person name="Glockner G."/>
            <person name="John U."/>
            <person name="Richards T."/>
            <person name="Worden A.Z."/>
            <person name="Zhang X."/>
            <person name="Grigoriev I.V."/>
            <person name="Allen A.E."/>
            <person name="Bidle K."/>
            <person name="Borodovsky M."/>
            <person name="Bowler C."/>
            <person name="Brownlee C."/>
            <person name="Cock J.M."/>
            <person name="Elias M."/>
            <person name="Gladyshev V.N."/>
            <person name="Groth M."/>
            <person name="Guda C."/>
            <person name="Hadaegh A."/>
            <person name="Iglesias-Rodriguez M.D."/>
            <person name="Jenkins J."/>
            <person name="Jones B.M."/>
            <person name="Lawson T."/>
            <person name="Leese F."/>
            <person name="Lindquist E."/>
            <person name="Lobanov A."/>
            <person name="Lomsadze A."/>
            <person name="Malik S.B."/>
            <person name="Marsh M.E."/>
            <person name="Mackinder L."/>
            <person name="Mock T."/>
            <person name="Mueller-Roeber B."/>
            <person name="Pagarete A."/>
            <person name="Parker M."/>
            <person name="Probert I."/>
            <person name="Quesneville H."/>
            <person name="Raines C."/>
            <person name="Rensing S.A."/>
            <person name="Riano-Pachon D.M."/>
            <person name="Richier S."/>
            <person name="Rokitta S."/>
            <person name="Shiraiwa Y."/>
            <person name="Soanes D.M."/>
            <person name="van der Giezen M."/>
            <person name="Wahlund T.M."/>
            <person name="Williams B."/>
            <person name="Wilson W."/>
            <person name="Wolfe G."/>
            <person name="Wurch L.L."/>
        </authorList>
    </citation>
    <scope>NUCLEOTIDE SEQUENCE</scope>
</reference>
<accession>A0A0D3JZZ4</accession>
<dbReference type="CDD" id="cd16618">
    <property type="entry name" value="mRING-HC-C4C4_CNOT4"/>
    <property type="match status" value="1"/>
</dbReference>
<evidence type="ECO:0000256" key="4">
    <source>
        <dbReference type="ARBA" id="ARBA00022833"/>
    </source>
</evidence>
<name>A0A0D3JZZ4_EMIH1</name>
<keyword evidence="7" id="KW-0539">Nucleus</keyword>
<dbReference type="STRING" id="2903.R1F770"/>
<dbReference type="Proteomes" id="UP000013827">
    <property type="component" value="Unassembled WGS sequence"/>
</dbReference>
<dbReference type="PANTHER" id="PTHR12603">
    <property type="entry name" value="CCR4-NOT TRANSCRIPTION COMPLEX RELATED"/>
    <property type="match status" value="1"/>
</dbReference>
<dbReference type="eggNOG" id="KOG2068">
    <property type="taxonomic scope" value="Eukaryota"/>
</dbReference>
<evidence type="ECO:0000259" key="9">
    <source>
        <dbReference type="PROSITE" id="PS50089"/>
    </source>
</evidence>
<dbReference type="KEGG" id="ehx:EMIHUDRAFT_234154"/>
<dbReference type="GO" id="GO:0016567">
    <property type="term" value="P:protein ubiquitination"/>
    <property type="evidence" value="ECO:0007669"/>
    <property type="project" value="TreeGrafter"/>
</dbReference>